<organism evidence="2 3">
    <name type="scientific">Flavilitoribacter nigricans (strain ATCC 23147 / DSM 23189 / NBRC 102662 / NCIMB 1420 / SS-2)</name>
    <name type="common">Lewinella nigricans</name>
    <dbReference type="NCBI Taxonomy" id="1122177"/>
    <lineage>
        <taxon>Bacteria</taxon>
        <taxon>Pseudomonadati</taxon>
        <taxon>Bacteroidota</taxon>
        <taxon>Saprospiria</taxon>
        <taxon>Saprospirales</taxon>
        <taxon>Lewinellaceae</taxon>
        <taxon>Flavilitoribacter</taxon>
    </lineage>
</organism>
<evidence type="ECO:0000259" key="1">
    <source>
        <dbReference type="Pfam" id="PF13304"/>
    </source>
</evidence>
<protein>
    <submittedName>
        <fullName evidence="2">ATPase</fullName>
    </submittedName>
</protein>
<dbReference type="InterPro" id="IPR014555">
    <property type="entry name" value="RecF-like"/>
</dbReference>
<evidence type="ECO:0000313" key="3">
    <source>
        <dbReference type="Proteomes" id="UP000223913"/>
    </source>
</evidence>
<dbReference type="PIRSF" id="PIRSF029347">
    <property type="entry name" value="RecF"/>
    <property type="match status" value="1"/>
</dbReference>
<dbReference type="InterPro" id="IPR003959">
    <property type="entry name" value="ATPase_AAA_core"/>
</dbReference>
<dbReference type="RefSeq" id="WP_099155471.1">
    <property type="nucleotide sequence ID" value="NZ_PDUD01000062.1"/>
</dbReference>
<name>A0A2D0MZ28_FLAN2</name>
<dbReference type="AlphaFoldDB" id="A0A2D0MZ28"/>
<dbReference type="InterPro" id="IPR027417">
    <property type="entry name" value="P-loop_NTPase"/>
</dbReference>
<dbReference type="GO" id="GO:0006302">
    <property type="term" value="P:double-strand break repair"/>
    <property type="evidence" value="ECO:0007669"/>
    <property type="project" value="TreeGrafter"/>
</dbReference>
<dbReference type="PANTHER" id="PTHR32182">
    <property type="entry name" value="DNA REPLICATION AND REPAIR PROTEIN RECF"/>
    <property type="match status" value="1"/>
</dbReference>
<dbReference type="EMBL" id="PDUD01000062">
    <property type="protein sequence ID" value="PHN01139.1"/>
    <property type="molecule type" value="Genomic_DNA"/>
</dbReference>
<dbReference type="Gene3D" id="3.40.50.300">
    <property type="entry name" value="P-loop containing nucleotide triphosphate hydrolases"/>
    <property type="match status" value="1"/>
</dbReference>
<keyword evidence="3" id="KW-1185">Reference proteome</keyword>
<dbReference type="GO" id="GO:0000731">
    <property type="term" value="P:DNA synthesis involved in DNA repair"/>
    <property type="evidence" value="ECO:0007669"/>
    <property type="project" value="TreeGrafter"/>
</dbReference>
<dbReference type="GO" id="GO:0016887">
    <property type="term" value="F:ATP hydrolysis activity"/>
    <property type="evidence" value="ECO:0007669"/>
    <property type="project" value="InterPro"/>
</dbReference>
<dbReference type="Pfam" id="PF13304">
    <property type="entry name" value="AAA_21"/>
    <property type="match status" value="1"/>
</dbReference>
<dbReference type="SUPFAM" id="SSF52540">
    <property type="entry name" value="P-loop containing nucleoside triphosphate hydrolases"/>
    <property type="match status" value="1"/>
</dbReference>
<dbReference type="GO" id="GO:0005524">
    <property type="term" value="F:ATP binding"/>
    <property type="evidence" value="ECO:0007669"/>
    <property type="project" value="InterPro"/>
</dbReference>
<dbReference type="PANTHER" id="PTHR32182:SF22">
    <property type="entry name" value="ATP-DEPENDENT ENDONUCLEASE, OLD FAMILY-RELATED"/>
    <property type="match status" value="1"/>
</dbReference>
<dbReference type="CDD" id="cd00267">
    <property type="entry name" value="ABC_ATPase"/>
    <property type="match status" value="1"/>
</dbReference>
<dbReference type="OrthoDB" id="9805802at2"/>
<accession>A0A2D0MZ28</accession>
<dbReference type="Proteomes" id="UP000223913">
    <property type="component" value="Unassembled WGS sequence"/>
</dbReference>
<reference evidence="2 3" key="1">
    <citation type="submission" date="2017-10" db="EMBL/GenBank/DDBJ databases">
        <title>The draft genome sequence of Lewinella nigricans NBRC 102662.</title>
        <authorList>
            <person name="Wang K."/>
        </authorList>
    </citation>
    <scope>NUCLEOTIDE SEQUENCE [LARGE SCALE GENOMIC DNA]</scope>
    <source>
        <strain evidence="2 3">NBRC 102662</strain>
    </source>
</reference>
<sequence>MKKIKIKGYKSIKNLDLALRSINIIIGANGSGKSNFLSFFDFLKQIYNRNLQEYVALKGIDTFLHKGDKVTNEIDAFLGFNNTNAYSFTLKKGDTGLIFTEEGMWYDKNPYYENKVDIASYGHESKLRFQTMPRANYIRNYLDQLAKYHFHDTGENSPFSKESNIENDKFYLYEKGSNLAAFLYHIQQEHRIVYNLIVKNIQSIAPYFSDFFFRPESNGNLKLRWRDKYSSVVYGVNDLSDGTIRFIALTVLFMQPDLPETIVIDEPELGLHPTAIAKLAGLVKSVASKGCQVILATQSTDLISHFDPEDIVTVDLIDGESVFNRLNSETLEQWLEDYTIDDLWKRNIITTGQPNFS</sequence>
<proteinExistence type="predicted"/>
<gene>
    <name evidence="2" type="ORF">CRP01_38700</name>
</gene>
<feature type="domain" description="ATPase AAA-type core" evidence="1">
    <location>
        <begin position="22"/>
        <end position="303"/>
    </location>
</feature>
<evidence type="ECO:0000313" key="2">
    <source>
        <dbReference type="EMBL" id="PHN01139.1"/>
    </source>
</evidence>
<comment type="caution">
    <text evidence="2">The sequence shown here is derived from an EMBL/GenBank/DDBJ whole genome shotgun (WGS) entry which is preliminary data.</text>
</comment>